<proteinExistence type="predicted"/>
<sequence length="248" mass="28614">MGDKSRNFIEPKMKKMLKFYFKITAFCLLSYSVTAQDSAHALFSYNIHKNIKPYIRNSNAAYEKGNFVLGKTLFDSLVYNHLVGTKFDDFSFKRVHKKRLHLASIKKPVYLLTYSSWCVPAKGEIPALNKLAKTYGKDIQIVVVFWDRRKDMKKIARRFHSQIEVCYADETYNRDCYLVSTLKHTLGIPTTFLIDEGMNVIDIRRGGINLGPKTTYATSFELNYNRFYDGISALIINENTANGRIAKQ</sequence>
<accession>A0ABN0QKJ9</accession>
<protein>
    <recommendedName>
        <fullName evidence="2">Thioredoxin domain-containing protein</fullName>
    </recommendedName>
</protein>
<feature type="signal peptide" evidence="1">
    <location>
        <begin position="1"/>
        <end position="35"/>
    </location>
</feature>
<dbReference type="CDD" id="cd02966">
    <property type="entry name" value="TlpA_like_family"/>
    <property type="match status" value="1"/>
</dbReference>
<dbReference type="InterPro" id="IPR000866">
    <property type="entry name" value="AhpC/TSA"/>
</dbReference>
<dbReference type="InterPro" id="IPR036249">
    <property type="entry name" value="Thioredoxin-like_sf"/>
</dbReference>
<dbReference type="PROSITE" id="PS51352">
    <property type="entry name" value="THIOREDOXIN_2"/>
    <property type="match status" value="1"/>
</dbReference>
<dbReference type="SUPFAM" id="SSF52833">
    <property type="entry name" value="Thioredoxin-like"/>
    <property type="match status" value="1"/>
</dbReference>
<reference evidence="3 4" key="1">
    <citation type="submission" date="2013-08" db="EMBL/GenBank/DDBJ databases">
        <title>Flavobacterium saliperosum type strain genome sequencing.</title>
        <authorList>
            <person name="Lee K."/>
            <person name="Yi H."/>
            <person name="Park S."/>
            <person name="Chun J."/>
        </authorList>
    </citation>
    <scope>NUCLEOTIDE SEQUENCE [LARGE SCALE GENOMIC DNA]</scope>
    <source>
        <strain evidence="3 4">S13</strain>
    </source>
</reference>
<evidence type="ECO:0000256" key="1">
    <source>
        <dbReference type="SAM" id="SignalP"/>
    </source>
</evidence>
<dbReference type="InterPro" id="IPR013766">
    <property type="entry name" value="Thioredoxin_domain"/>
</dbReference>
<dbReference type="Pfam" id="PF00578">
    <property type="entry name" value="AhpC-TSA"/>
    <property type="match status" value="1"/>
</dbReference>
<comment type="caution">
    <text evidence="3">The sequence shown here is derived from an EMBL/GenBank/DDBJ whole genome shotgun (WGS) entry which is preliminary data.</text>
</comment>
<name>A0ABN0QKJ9_9FLAO</name>
<dbReference type="Gene3D" id="3.40.30.10">
    <property type="entry name" value="Glutaredoxin"/>
    <property type="match status" value="1"/>
</dbReference>
<feature type="chain" id="PRO_5047359503" description="Thioredoxin domain-containing protein" evidence="1">
    <location>
        <begin position="36"/>
        <end position="248"/>
    </location>
</feature>
<gene>
    <name evidence="3" type="ORF">FSS13T_00750</name>
</gene>
<evidence type="ECO:0000313" key="3">
    <source>
        <dbReference type="EMBL" id="ESU28614.1"/>
    </source>
</evidence>
<keyword evidence="1" id="KW-0732">Signal</keyword>
<evidence type="ECO:0000259" key="2">
    <source>
        <dbReference type="PROSITE" id="PS51352"/>
    </source>
</evidence>
<dbReference type="Proteomes" id="UP000018234">
    <property type="component" value="Unassembled WGS sequence"/>
</dbReference>
<evidence type="ECO:0000313" key="4">
    <source>
        <dbReference type="Proteomes" id="UP000018234"/>
    </source>
</evidence>
<dbReference type="EMBL" id="AVFO01000001">
    <property type="protein sequence ID" value="ESU28614.1"/>
    <property type="molecule type" value="Genomic_DNA"/>
</dbReference>
<feature type="domain" description="Thioredoxin" evidence="2">
    <location>
        <begin position="81"/>
        <end position="248"/>
    </location>
</feature>
<organism evidence="3 4">
    <name type="scientific">Flavobacterium saliperosum S13</name>
    <dbReference type="NCBI Taxonomy" id="1341155"/>
    <lineage>
        <taxon>Bacteria</taxon>
        <taxon>Pseudomonadati</taxon>
        <taxon>Bacteroidota</taxon>
        <taxon>Flavobacteriia</taxon>
        <taxon>Flavobacteriales</taxon>
        <taxon>Flavobacteriaceae</taxon>
        <taxon>Flavobacterium</taxon>
    </lineage>
</organism>
<keyword evidence="4" id="KW-1185">Reference proteome</keyword>